<dbReference type="EMBL" id="ML977177">
    <property type="protein sequence ID" value="KAF1983140.1"/>
    <property type="molecule type" value="Genomic_DNA"/>
</dbReference>
<feature type="compositionally biased region" description="Polar residues" evidence="1">
    <location>
        <begin position="143"/>
        <end position="153"/>
    </location>
</feature>
<protein>
    <recommendedName>
        <fullName evidence="5">Cell surface protein</fullName>
    </recommendedName>
</protein>
<dbReference type="Pfam" id="PF11327">
    <property type="entry name" value="Egh16-like"/>
    <property type="match status" value="1"/>
</dbReference>
<evidence type="ECO:0000313" key="3">
    <source>
        <dbReference type="EMBL" id="KAF1983140.1"/>
    </source>
</evidence>
<evidence type="ECO:0008006" key="5">
    <source>
        <dbReference type="Google" id="ProtNLM"/>
    </source>
</evidence>
<feature type="signal peptide" evidence="2">
    <location>
        <begin position="1"/>
        <end position="17"/>
    </location>
</feature>
<feature type="chain" id="PRO_5026094176" description="Cell surface protein" evidence="2">
    <location>
        <begin position="18"/>
        <end position="282"/>
    </location>
</feature>
<gene>
    <name evidence="3" type="ORF">K402DRAFT_297092</name>
</gene>
<dbReference type="InterPro" id="IPR021476">
    <property type="entry name" value="Egh16-like"/>
</dbReference>
<feature type="compositionally biased region" description="Low complexity" evidence="1">
    <location>
        <begin position="114"/>
        <end position="128"/>
    </location>
</feature>
<dbReference type="OrthoDB" id="5310497at2759"/>
<keyword evidence="2" id="KW-0732">Signal</keyword>
<proteinExistence type="predicted"/>
<dbReference type="Proteomes" id="UP000800041">
    <property type="component" value="Unassembled WGS sequence"/>
</dbReference>
<sequence length="282" mass="28074">MRYSLAVIAAIAAHVSAHGVITEIQGANKVTMPGLSVADGTPRDCANPLCGSEQDTSIIRDREMGTAKASALGRTQDGPVDADKAIAMFMGGGNAANKKRQLEELLGGGKADGGDAAAAKDATGQKTADGAKEQGVAKAAGTGASSGLPTASDSGEVTMTFHQVNQDGAGPLKAQIDATSGGKDPAAFKDAQVTQDVPGIGIGGLSGASTTDFPVKVQMPAGMTCSGSAGGASNVCVVKVMNAALAGPFGGSAAFTQSDAGRKRAVEYNLRKRHMARGVLGK</sequence>
<name>A0A6G1GQR1_9PEZI</name>
<accession>A0A6G1GQR1</accession>
<evidence type="ECO:0000313" key="4">
    <source>
        <dbReference type="Proteomes" id="UP000800041"/>
    </source>
</evidence>
<reference evidence="3" key="1">
    <citation type="journal article" date="2020" name="Stud. Mycol.">
        <title>101 Dothideomycetes genomes: a test case for predicting lifestyles and emergence of pathogens.</title>
        <authorList>
            <person name="Haridas S."/>
            <person name="Albert R."/>
            <person name="Binder M."/>
            <person name="Bloem J."/>
            <person name="Labutti K."/>
            <person name="Salamov A."/>
            <person name="Andreopoulos B."/>
            <person name="Baker S."/>
            <person name="Barry K."/>
            <person name="Bills G."/>
            <person name="Bluhm B."/>
            <person name="Cannon C."/>
            <person name="Castanera R."/>
            <person name="Culley D."/>
            <person name="Daum C."/>
            <person name="Ezra D."/>
            <person name="Gonzalez J."/>
            <person name="Henrissat B."/>
            <person name="Kuo A."/>
            <person name="Liang C."/>
            <person name="Lipzen A."/>
            <person name="Lutzoni F."/>
            <person name="Magnuson J."/>
            <person name="Mondo S."/>
            <person name="Nolan M."/>
            <person name="Ohm R."/>
            <person name="Pangilinan J."/>
            <person name="Park H.-J."/>
            <person name="Ramirez L."/>
            <person name="Alfaro M."/>
            <person name="Sun H."/>
            <person name="Tritt A."/>
            <person name="Yoshinaga Y."/>
            <person name="Zwiers L.-H."/>
            <person name="Turgeon B."/>
            <person name="Goodwin S."/>
            <person name="Spatafora J."/>
            <person name="Crous P."/>
            <person name="Grigoriev I."/>
        </authorList>
    </citation>
    <scope>NUCLEOTIDE SEQUENCE</scope>
    <source>
        <strain evidence="3">CBS 113979</strain>
    </source>
</reference>
<feature type="region of interest" description="Disordered" evidence="1">
    <location>
        <begin position="106"/>
        <end position="153"/>
    </location>
</feature>
<dbReference type="PANTHER" id="PTHR34618:SF1">
    <property type="entry name" value="SECRETED PROTEIN"/>
    <property type="match status" value="1"/>
</dbReference>
<dbReference type="AlphaFoldDB" id="A0A6G1GQR1"/>
<dbReference type="PANTHER" id="PTHR34618">
    <property type="entry name" value="SURFACE PROTEIN MAS1, PUTATIVE-RELATED"/>
    <property type="match status" value="1"/>
</dbReference>
<feature type="non-terminal residue" evidence="3">
    <location>
        <position position="282"/>
    </location>
</feature>
<organism evidence="3 4">
    <name type="scientific">Aulographum hederae CBS 113979</name>
    <dbReference type="NCBI Taxonomy" id="1176131"/>
    <lineage>
        <taxon>Eukaryota</taxon>
        <taxon>Fungi</taxon>
        <taxon>Dikarya</taxon>
        <taxon>Ascomycota</taxon>
        <taxon>Pezizomycotina</taxon>
        <taxon>Dothideomycetes</taxon>
        <taxon>Pleosporomycetidae</taxon>
        <taxon>Aulographales</taxon>
        <taxon>Aulographaceae</taxon>
    </lineage>
</organism>
<evidence type="ECO:0000256" key="1">
    <source>
        <dbReference type="SAM" id="MobiDB-lite"/>
    </source>
</evidence>
<keyword evidence="4" id="KW-1185">Reference proteome</keyword>
<evidence type="ECO:0000256" key="2">
    <source>
        <dbReference type="SAM" id="SignalP"/>
    </source>
</evidence>